<evidence type="ECO:0000256" key="1">
    <source>
        <dbReference type="SAM" id="MobiDB-lite"/>
    </source>
</evidence>
<gene>
    <name evidence="2" type="ORF">ILEXP_LOCUS3285</name>
</gene>
<dbReference type="PANTHER" id="PTHR35279:SF1">
    <property type="entry name" value="ARABINANASE_LEVANSUCRASE_INVERTASE"/>
    <property type="match status" value="1"/>
</dbReference>
<sequence>MDQNSTSERNPKSNIQKPATPTSNQALSSSNSSFSRGLVFDLGPKNSWDSVEIGSPVVKRFLGDEEERWYMWYHGWSSSGNLGLDAVGLAVSSNGIHWERGGGPIRSSADVGLVMSCSKDWWAFDTQSIRPCEVVIMSSAKVRANSAVYWLYYTGFSSEKVEFLDDSLEFTLENPENVNLSDNGDDGNSGIGKIYQSLPGLAMSQDGRHWARIEGEHHSGALFDVGLNGEWDSMFIAAPHVVFHGSGDLRMFYHSFDVEKAQFAIGIARSRDGMKWVKLAKIIGGGPTGCFDEFGVLNASVVRNRKDGKYVMAYEGVAADGRRSIGLAVSLDGLKDWRRVQDDSVLRQSQEGRWDNKGVGSPCLVQMDGDADEWRLYYRGIGKGGRTGIGLAVSEGSLDLHFDGGIQLKLSNFSLVGDETGLGYVLFLWCVLNVVFIASSRSGPTIQWVYGPPLLSLTKSIGWDSGPKSMTQGLSGLSMSRPIAQACATGLIKELGHLGCTPSTRELPLGNVTHHVI</sequence>
<protein>
    <recommendedName>
        <fullName evidence="4">Arabinanase/levansucrase/invertase</fullName>
    </recommendedName>
</protein>
<accession>A0ABC8QU87</accession>
<dbReference type="SUPFAM" id="SSF75005">
    <property type="entry name" value="Arabinanase/levansucrase/invertase"/>
    <property type="match status" value="2"/>
</dbReference>
<dbReference type="PANTHER" id="PTHR35279">
    <property type="match status" value="1"/>
</dbReference>
<comment type="caution">
    <text evidence="2">The sequence shown here is derived from an EMBL/GenBank/DDBJ whole genome shotgun (WGS) entry which is preliminary data.</text>
</comment>
<organism evidence="2 3">
    <name type="scientific">Ilex paraguariensis</name>
    <name type="common">yerba mate</name>
    <dbReference type="NCBI Taxonomy" id="185542"/>
    <lineage>
        <taxon>Eukaryota</taxon>
        <taxon>Viridiplantae</taxon>
        <taxon>Streptophyta</taxon>
        <taxon>Embryophyta</taxon>
        <taxon>Tracheophyta</taxon>
        <taxon>Spermatophyta</taxon>
        <taxon>Magnoliopsida</taxon>
        <taxon>eudicotyledons</taxon>
        <taxon>Gunneridae</taxon>
        <taxon>Pentapetalae</taxon>
        <taxon>asterids</taxon>
        <taxon>campanulids</taxon>
        <taxon>Aquifoliales</taxon>
        <taxon>Aquifoliaceae</taxon>
        <taxon>Ilex</taxon>
    </lineage>
</organism>
<dbReference type="AlphaFoldDB" id="A0ABC8QU87"/>
<feature type="compositionally biased region" description="Polar residues" evidence="1">
    <location>
        <begin position="1"/>
        <end position="27"/>
    </location>
</feature>
<feature type="region of interest" description="Disordered" evidence="1">
    <location>
        <begin position="1"/>
        <end position="31"/>
    </location>
</feature>
<dbReference type="InterPro" id="IPR023296">
    <property type="entry name" value="Glyco_hydro_beta-prop_sf"/>
</dbReference>
<evidence type="ECO:0008006" key="4">
    <source>
        <dbReference type="Google" id="ProtNLM"/>
    </source>
</evidence>
<name>A0ABC8QU87_9AQUA</name>
<keyword evidence="3" id="KW-1185">Reference proteome</keyword>
<proteinExistence type="predicted"/>
<reference evidence="2 3" key="1">
    <citation type="submission" date="2024-02" db="EMBL/GenBank/DDBJ databases">
        <authorList>
            <person name="Vignale AGUSTIN F."/>
            <person name="Sosa J E."/>
            <person name="Modenutti C."/>
        </authorList>
    </citation>
    <scope>NUCLEOTIDE SEQUENCE [LARGE SCALE GENOMIC DNA]</scope>
</reference>
<evidence type="ECO:0000313" key="2">
    <source>
        <dbReference type="EMBL" id="CAK9136309.1"/>
    </source>
</evidence>
<dbReference type="Gene3D" id="2.115.10.20">
    <property type="entry name" value="Glycosyl hydrolase domain, family 43"/>
    <property type="match status" value="3"/>
</dbReference>
<dbReference type="EMBL" id="CAUOFW020000748">
    <property type="protein sequence ID" value="CAK9136309.1"/>
    <property type="molecule type" value="Genomic_DNA"/>
</dbReference>
<evidence type="ECO:0000313" key="3">
    <source>
        <dbReference type="Proteomes" id="UP001642360"/>
    </source>
</evidence>
<dbReference type="Proteomes" id="UP001642360">
    <property type="component" value="Unassembled WGS sequence"/>
</dbReference>